<reference evidence="2" key="2">
    <citation type="submission" date="2017-11" db="EMBL/GenBank/DDBJ databases">
        <title>Coralsnake Venomics: Analyses of Venom Gland Transcriptomes and Proteomes of Six Brazilian Taxa.</title>
        <authorList>
            <person name="Aird S.D."/>
            <person name="Jorge da Silva N."/>
            <person name="Qiu L."/>
            <person name="Villar-Briones A."/>
            <person name="Aparecida-Saddi V."/>
            <person name="Campos-Telles M.P."/>
            <person name="Grau M."/>
            <person name="Mikheyev A.S."/>
        </authorList>
    </citation>
    <scope>NUCLEOTIDE SEQUENCE</scope>
    <source>
        <tissue evidence="2">Venom_gland</tissue>
    </source>
</reference>
<name>A0A2D4GQM0_MICCO</name>
<evidence type="ECO:0000313" key="2">
    <source>
        <dbReference type="EMBL" id="LAA62034.1"/>
    </source>
</evidence>
<keyword evidence="1" id="KW-0472">Membrane</keyword>
<proteinExistence type="predicted"/>
<keyword evidence="1" id="KW-1133">Transmembrane helix</keyword>
<dbReference type="AlphaFoldDB" id="A0A2D4GQM0"/>
<keyword evidence="1" id="KW-0812">Transmembrane</keyword>
<reference evidence="2" key="1">
    <citation type="submission" date="2017-07" db="EMBL/GenBank/DDBJ databases">
        <authorList>
            <person name="Mikheyev A."/>
            <person name="Grau M."/>
        </authorList>
    </citation>
    <scope>NUCLEOTIDE SEQUENCE</scope>
    <source>
        <tissue evidence="2">Venom_gland</tissue>
    </source>
</reference>
<organism evidence="2">
    <name type="scientific">Micrurus corallinus</name>
    <name type="common">Brazilian coral snake</name>
    <dbReference type="NCBI Taxonomy" id="54390"/>
    <lineage>
        <taxon>Eukaryota</taxon>
        <taxon>Metazoa</taxon>
        <taxon>Chordata</taxon>
        <taxon>Craniata</taxon>
        <taxon>Vertebrata</taxon>
        <taxon>Euteleostomi</taxon>
        <taxon>Lepidosauria</taxon>
        <taxon>Squamata</taxon>
        <taxon>Bifurcata</taxon>
        <taxon>Unidentata</taxon>
        <taxon>Episquamata</taxon>
        <taxon>Toxicofera</taxon>
        <taxon>Serpentes</taxon>
        <taxon>Colubroidea</taxon>
        <taxon>Elapidae</taxon>
        <taxon>Elapinae</taxon>
        <taxon>Micrurus</taxon>
    </lineage>
</organism>
<evidence type="ECO:0000256" key="1">
    <source>
        <dbReference type="SAM" id="Phobius"/>
    </source>
</evidence>
<protein>
    <submittedName>
        <fullName evidence="2">Uncharacterized protein</fullName>
    </submittedName>
</protein>
<sequence length="146" mass="16622">MDLAHHFQGVEVSLAKGLPPWELHFHCSWCFFFLFVRLFVFYPLLLGPGYTTHRSSLADKSPLGVGLSHGHLAKDTEVRLTVDAALEFWPSVNIDVKPLWITTAANEGLWEYSITSSLLLVFLLQFSHLLWPENRNPKCQGLPNVY</sequence>
<feature type="transmembrane region" description="Helical" evidence="1">
    <location>
        <begin position="23"/>
        <end position="45"/>
    </location>
</feature>
<dbReference type="EMBL" id="IACJ01139666">
    <property type="protein sequence ID" value="LAA62034.1"/>
    <property type="molecule type" value="Transcribed_RNA"/>
</dbReference>
<accession>A0A2D4GQM0</accession>